<reference evidence="2" key="1">
    <citation type="submission" date="2020-05" db="UniProtKB">
        <authorList>
            <consortium name="EnsemblMetazoa"/>
        </authorList>
    </citation>
    <scope>IDENTIFICATION</scope>
    <source>
        <strain evidence="2">MAF</strain>
    </source>
</reference>
<keyword evidence="3" id="KW-1185">Reference proteome</keyword>
<feature type="region of interest" description="Disordered" evidence="1">
    <location>
        <begin position="1"/>
        <end position="28"/>
    </location>
</feature>
<evidence type="ECO:0000313" key="2">
    <source>
        <dbReference type="EnsemblMetazoa" id="AMEM007205-PA"/>
    </source>
</evidence>
<sequence>MSKFPSASDRLPDSPDSTEQQQHQPGSVCGCPFGSVGIVSCLPRSERDKFSPLLWALLGDNFCRLPVLAKVSSLLDPVTCTIRPGPKGILMSEPDLFRSAARFPTWPTTFRPGRRS</sequence>
<feature type="compositionally biased region" description="Polar residues" evidence="1">
    <location>
        <begin position="15"/>
        <end position="25"/>
    </location>
</feature>
<dbReference type="AlphaFoldDB" id="A0A182V1B2"/>
<evidence type="ECO:0000256" key="1">
    <source>
        <dbReference type="SAM" id="MobiDB-lite"/>
    </source>
</evidence>
<proteinExistence type="predicted"/>
<name>A0A182V1B2_ANOME</name>
<dbReference type="VEuPathDB" id="VectorBase:AMEM007205"/>
<protein>
    <submittedName>
        <fullName evidence="2">Uncharacterized protein</fullName>
    </submittedName>
</protein>
<organism evidence="2 3">
    <name type="scientific">Anopheles merus</name>
    <name type="common">Mosquito</name>
    <dbReference type="NCBI Taxonomy" id="30066"/>
    <lineage>
        <taxon>Eukaryota</taxon>
        <taxon>Metazoa</taxon>
        <taxon>Ecdysozoa</taxon>
        <taxon>Arthropoda</taxon>
        <taxon>Hexapoda</taxon>
        <taxon>Insecta</taxon>
        <taxon>Pterygota</taxon>
        <taxon>Neoptera</taxon>
        <taxon>Endopterygota</taxon>
        <taxon>Diptera</taxon>
        <taxon>Nematocera</taxon>
        <taxon>Culicoidea</taxon>
        <taxon>Culicidae</taxon>
        <taxon>Anophelinae</taxon>
        <taxon>Anopheles</taxon>
    </lineage>
</organism>
<evidence type="ECO:0000313" key="3">
    <source>
        <dbReference type="Proteomes" id="UP000075903"/>
    </source>
</evidence>
<accession>A0A182V1B2</accession>
<dbReference type="EnsemblMetazoa" id="AMEM007205-RA">
    <property type="protein sequence ID" value="AMEM007205-PA"/>
    <property type="gene ID" value="AMEM007205"/>
</dbReference>
<dbReference type="PROSITE" id="PS51257">
    <property type="entry name" value="PROKAR_LIPOPROTEIN"/>
    <property type="match status" value="1"/>
</dbReference>
<dbReference type="Proteomes" id="UP000075903">
    <property type="component" value="Unassembled WGS sequence"/>
</dbReference>